<keyword evidence="4" id="KW-0255">Endonuclease</keyword>
<dbReference type="Gene3D" id="3.30.70.270">
    <property type="match status" value="3"/>
</dbReference>
<dbReference type="SUPFAM" id="SSF56672">
    <property type="entry name" value="DNA/RNA polymerases"/>
    <property type="match status" value="1"/>
</dbReference>
<keyword evidence="2" id="KW-0548">Nucleotidyltransferase</keyword>
<evidence type="ECO:0000256" key="2">
    <source>
        <dbReference type="ARBA" id="ARBA00022695"/>
    </source>
</evidence>
<dbReference type="Pfam" id="PF08284">
    <property type="entry name" value="RVP_2"/>
    <property type="match status" value="1"/>
</dbReference>
<dbReference type="Proteomes" id="UP001151760">
    <property type="component" value="Unassembled WGS sequence"/>
</dbReference>
<name>A0ABQ5CN37_9ASTR</name>
<evidence type="ECO:0000256" key="5">
    <source>
        <dbReference type="ARBA" id="ARBA00023268"/>
    </source>
</evidence>
<evidence type="ECO:0000259" key="8">
    <source>
        <dbReference type="Pfam" id="PF19259"/>
    </source>
</evidence>
<proteinExistence type="predicted"/>
<dbReference type="InterPro" id="IPR043502">
    <property type="entry name" value="DNA/RNA_pol_sf"/>
</dbReference>
<keyword evidence="5" id="KW-0511">Multifunctional enzyme</keyword>
<evidence type="ECO:0000259" key="6">
    <source>
        <dbReference type="Pfam" id="PF00078"/>
    </source>
</evidence>
<dbReference type="Pfam" id="PF00078">
    <property type="entry name" value="RVT_1"/>
    <property type="match status" value="1"/>
</dbReference>
<dbReference type="Gene3D" id="3.10.10.10">
    <property type="entry name" value="HIV Type 1 Reverse Transcriptase, subunit A, domain 1"/>
    <property type="match status" value="1"/>
</dbReference>
<gene>
    <name evidence="9" type="ORF">Tco_0908775</name>
</gene>
<dbReference type="PANTHER" id="PTHR37984">
    <property type="entry name" value="PROTEIN CBG26694"/>
    <property type="match status" value="1"/>
</dbReference>
<dbReference type="InterPro" id="IPR000477">
    <property type="entry name" value="RT_dom"/>
</dbReference>
<keyword evidence="4" id="KW-0378">Hydrolase</keyword>
<dbReference type="InterPro" id="IPR043128">
    <property type="entry name" value="Rev_trsase/Diguanyl_cyclase"/>
</dbReference>
<organism evidence="9 10">
    <name type="scientific">Tanacetum coccineum</name>
    <dbReference type="NCBI Taxonomy" id="301880"/>
    <lineage>
        <taxon>Eukaryota</taxon>
        <taxon>Viridiplantae</taxon>
        <taxon>Streptophyta</taxon>
        <taxon>Embryophyta</taxon>
        <taxon>Tracheophyta</taxon>
        <taxon>Spermatophyta</taxon>
        <taxon>Magnoliopsida</taxon>
        <taxon>eudicotyledons</taxon>
        <taxon>Gunneridae</taxon>
        <taxon>Pentapetalae</taxon>
        <taxon>asterids</taxon>
        <taxon>campanulids</taxon>
        <taxon>Asterales</taxon>
        <taxon>Asteraceae</taxon>
        <taxon>Asteroideae</taxon>
        <taxon>Anthemideae</taxon>
        <taxon>Anthemidinae</taxon>
        <taxon>Tanacetum</taxon>
    </lineage>
</organism>
<keyword evidence="1" id="KW-0808">Transferase</keyword>
<accession>A0ABQ5CN37</accession>
<protein>
    <submittedName>
        <fullName evidence="9">Ty3-gypsy retrotransposon protein</fullName>
    </submittedName>
</protein>
<keyword evidence="10" id="KW-1185">Reference proteome</keyword>
<dbReference type="EMBL" id="BQNB010014465">
    <property type="protein sequence ID" value="GJT28500.1"/>
    <property type="molecule type" value="Genomic_DNA"/>
</dbReference>
<evidence type="ECO:0000256" key="3">
    <source>
        <dbReference type="ARBA" id="ARBA00022722"/>
    </source>
</evidence>
<dbReference type="Gene3D" id="2.40.70.10">
    <property type="entry name" value="Acid Proteases"/>
    <property type="match status" value="1"/>
</dbReference>
<sequence length="933" mass="105132">MLDVMVVSTGAFIARATLDELRLLIKEQVAANQKQAKVFQEQMLALQTELQATKSLIQIGRSGGGGELALQLPCSMRLDVPKFSGNDPDSWIFSITEYFSILATPADQRLRIVGFNLEGDAAEWFRWMTRNNLITTWEDFVKSVQNRFEPCKYEDPQGALSKLLQTGMVAQYQSELEKLMNRVTDISENLLISFYVSGLKPNLQRELLVAKPTSLSDAFSLARVTEARLEDQGTIVSTAKVTTVPKPTTTRFVSPFLENPKSPLLLTPPKRGVATGATPLPIKWISPAERREKLNADDGDHIEHEDAMESGDILILNSLAGHGSPRSLQLWGVLGFGKVHVLINNGSTHNFVQAGVVERMQLPITGTKPFKVYIGSGETLLCENMCARVPIDIQGLRMDVDLFVLLMKGPDIVLGIQWLQKLGKVTHDYSTQTMEFTWLDRVYAMKGDNALRIKHISLHHMHALLESEDIYGVYKLYNLDYNAGGKDTTVEAPALVHPEIKQLLEEFETIFQVPSTLPPHQSSIHLFPNTKPVNVRPYRYPHYQKGEMEKLVNEMLSQGTIRVSHSPFSSSVLLVKKKDGSYRFCVDYRALNEVTVKDKFPIPTADEMFDELGGAVIFTKLDLRAGYHQIRVYDRDVYKTAFRTHDGHYEFLVMPFGLTNAPSTFQATMNRSSLEAHIDHLWCVFQCLQDHEFYVKKTKCVFGAATLEYLGYIISNRGVEVDPKKVSAVSEWPIPMSQRHVRGFLGLAGYYQRLIKDYATLAARLSDLLQKNGFKWGGPEDGPFFALKDRLTHAPILCLPDFEDTFVIEADASDVGIGAVLLQNGRPSIKELMQQVIQTPLQQKYVRKLMGFDFDIDYKKGASNLVADALSRVFEEDDEVTSAFMSLSRPVVGLLDDLKHENATLDELYQIHRRMDQGETLDGFHREHGLLLF</sequence>
<evidence type="ECO:0000259" key="7">
    <source>
        <dbReference type="Pfam" id="PF17919"/>
    </source>
</evidence>
<dbReference type="InterPro" id="IPR041577">
    <property type="entry name" value="RT_RNaseH_2"/>
</dbReference>
<evidence type="ECO:0000313" key="9">
    <source>
        <dbReference type="EMBL" id="GJT28500.1"/>
    </source>
</evidence>
<keyword evidence="3" id="KW-0540">Nuclease</keyword>
<feature type="domain" description="Reverse transcriptase/retrotransposon-derived protein RNase H-like" evidence="7">
    <location>
        <begin position="776"/>
        <end position="826"/>
    </location>
</feature>
<comment type="caution">
    <text evidence="9">The sequence shown here is derived from an EMBL/GenBank/DDBJ whole genome shotgun (WGS) entry which is preliminary data.</text>
</comment>
<feature type="domain" description="Reverse transcriptase" evidence="6">
    <location>
        <begin position="575"/>
        <end position="671"/>
    </location>
</feature>
<evidence type="ECO:0000256" key="4">
    <source>
        <dbReference type="ARBA" id="ARBA00022759"/>
    </source>
</evidence>
<dbReference type="InterPro" id="IPR021109">
    <property type="entry name" value="Peptidase_aspartic_dom_sf"/>
</dbReference>
<reference evidence="9" key="1">
    <citation type="journal article" date="2022" name="Int. J. Mol. Sci.">
        <title>Draft Genome of Tanacetum Coccineum: Genomic Comparison of Closely Related Tanacetum-Family Plants.</title>
        <authorList>
            <person name="Yamashiro T."/>
            <person name="Shiraishi A."/>
            <person name="Nakayama K."/>
            <person name="Satake H."/>
        </authorList>
    </citation>
    <scope>NUCLEOTIDE SEQUENCE</scope>
</reference>
<dbReference type="CDD" id="cd00303">
    <property type="entry name" value="retropepsin_like"/>
    <property type="match status" value="1"/>
</dbReference>
<dbReference type="InterPro" id="IPR045358">
    <property type="entry name" value="Ty3_capsid"/>
</dbReference>
<dbReference type="PANTHER" id="PTHR37984:SF5">
    <property type="entry name" value="PROTEIN NYNRIN-LIKE"/>
    <property type="match status" value="1"/>
</dbReference>
<reference evidence="9" key="2">
    <citation type="submission" date="2022-01" db="EMBL/GenBank/DDBJ databases">
        <authorList>
            <person name="Yamashiro T."/>
            <person name="Shiraishi A."/>
            <person name="Satake H."/>
            <person name="Nakayama K."/>
        </authorList>
    </citation>
    <scope>NUCLEOTIDE SEQUENCE</scope>
</reference>
<dbReference type="CDD" id="cd01647">
    <property type="entry name" value="RT_LTR"/>
    <property type="match status" value="1"/>
</dbReference>
<dbReference type="InterPro" id="IPR050951">
    <property type="entry name" value="Retrovirus_Pol_polyprotein"/>
</dbReference>
<dbReference type="Pfam" id="PF17919">
    <property type="entry name" value="RT_RNaseH_2"/>
    <property type="match status" value="1"/>
</dbReference>
<evidence type="ECO:0000313" key="10">
    <source>
        <dbReference type="Proteomes" id="UP001151760"/>
    </source>
</evidence>
<dbReference type="Pfam" id="PF19259">
    <property type="entry name" value="Ty3_capsid"/>
    <property type="match status" value="1"/>
</dbReference>
<feature type="domain" description="Ty3 transposon capsid-like protein" evidence="8">
    <location>
        <begin position="106"/>
        <end position="230"/>
    </location>
</feature>
<evidence type="ECO:0000256" key="1">
    <source>
        <dbReference type="ARBA" id="ARBA00022679"/>
    </source>
</evidence>